<dbReference type="PANTHER" id="PTHR43553">
    <property type="entry name" value="HEAVY METAL TRANSPORTER"/>
    <property type="match status" value="1"/>
</dbReference>
<comment type="subcellular location">
    <subcellularLocation>
        <location evidence="1 8">Cell membrane</location>
        <topology evidence="1 8">Peripheral membrane protein</topology>
    </subcellularLocation>
</comment>
<evidence type="ECO:0000313" key="13">
    <source>
        <dbReference type="Proteomes" id="UP000321547"/>
    </source>
</evidence>
<dbReference type="Proteomes" id="UP000321547">
    <property type="component" value="Unassembled WGS sequence"/>
</dbReference>
<accession>A0A1I5R200</accession>
<dbReference type="InterPro" id="IPR003593">
    <property type="entry name" value="AAA+_ATPase"/>
</dbReference>
<comment type="function">
    <text evidence="8">ATP-binding (A) component of a common energy-coupling factor (ECF) ABC-transporter complex.</text>
</comment>
<feature type="domain" description="ABC transporter" evidence="9">
    <location>
        <begin position="3"/>
        <end position="246"/>
    </location>
</feature>
<dbReference type="GO" id="GO:0005524">
    <property type="term" value="F:ATP binding"/>
    <property type="evidence" value="ECO:0007669"/>
    <property type="project" value="UniProtKB-UniRule"/>
</dbReference>
<keyword evidence="7 8" id="KW-0472">Membrane</keyword>
<dbReference type="SUPFAM" id="SSF52540">
    <property type="entry name" value="P-loop containing nucleoside triphosphate hydrolases"/>
    <property type="match status" value="1"/>
</dbReference>
<dbReference type="InterPro" id="IPR050095">
    <property type="entry name" value="ECF_ABC_transporter_ATP-bd"/>
</dbReference>
<keyword evidence="6" id="KW-1278">Translocase</keyword>
<sequence length="285" mass="31296">MHITFNRVSANYQLGPIKRADILTDLSAEVTPGSFTAVVGPTGAGKSSLLKLINGLLLPSVGEVSVGEVVFTAKASKQALKQVRKRVGMAFQFPEHQLFAETVYEDLAFGPRNFNISDSEIDTTIKHVCQLTGIDQSLLERSPFSLSGGQQRRVAIAGILATKPDILVLDEPAAGLDPVAKKQILEMLSHLHKTEKLTTLMVTHDMDDVVHYADDVIVMAEGQIKAHLDVRSLFSDQALLERYQLDVPTALSLQQQLEQAKGEQLNHRSLTLTELADYLIEEGWV</sequence>
<evidence type="ECO:0000313" key="10">
    <source>
        <dbReference type="EMBL" id="GEM02269.1"/>
    </source>
</evidence>
<dbReference type="InterPro" id="IPR030946">
    <property type="entry name" value="EcfA2"/>
</dbReference>
<evidence type="ECO:0000256" key="6">
    <source>
        <dbReference type="ARBA" id="ARBA00022967"/>
    </source>
</evidence>
<dbReference type="OrthoDB" id="9784332at2"/>
<reference evidence="11 12" key="1">
    <citation type="submission" date="2016-10" db="EMBL/GenBank/DDBJ databases">
        <authorList>
            <person name="de Groot N.N."/>
        </authorList>
    </citation>
    <scope>NUCLEOTIDE SEQUENCE [LARGE SCALE GENOMIC DNA]</scope>
    <source>
        <strain evidence="11 12">DSM 17073</strain>
    </source>
</reference>
<dbReference type="EMBL" id="BJWI01000030">
    <property type="protein sequence ID" value="GEM02269.1"/>
    <property type="molecule type" value="Genomic_DNA"/>
</dbReference>
<evidence type="ECO:0000256" key="4">
    <source>
        <dbReference type="ARBA" id="ARBA00022741"/>
    </source>
</evidence>
<keyword evidence="2 8" id="KW-0813">Transport</keyword>
<evidence type="ECO:0000313" key="12">
    <source>
        <dbReference type="Proteomes" id="UP000242243"/>
    </source>
</evidence>
<dbReference type="EC" id="7.-.-.-" evidence="8"/>
<dbReference type="InterPro" id="IPR027417">
    <property type="entry name" value="P-loop_NTPase"/>
</dbReference>
<comment type="similarity">
    <text evidence="8">Belongs to the ABC transporter superfamily. Energy-coupling factor EcfA family.</text>
</comment>
<evidence type="ECO:0000256" key="1">
    <source>
        <dbReference type="ARBA" id="ARBA00004202"/>
    </source>
</evidence>
<dbReference type="Gene3D" id="3.40.50.300">
    <property type="entry name" value="P-loop containing nucleotide triphosphate hydrolases"/>
    <property type="match status" value="1"/>
</dbReference>
<organism evidence="11 12">
    <name type="scientific">Halolactibacillus halophilus</name>
    <dbReference type="NCBI Taxonomy" id="306540"/>
    <lineage>
        <taxon>Bacteria</taxon>
        <taxon>Bacillati</taxon>
        <taxon>Bacillota</taxon>
        <taxon>Bacilli</taxon>
        <taxon>Bacillales</taxon>
        <taxon>Bacillaceae</taxon>
        <taxon>Halolactibacillus</taxon>
    </lineage>
</organism>
<dbReference type="Pfam" id="PF00005">
    <property type="entry name" value="ABC_tran"/>
    <property type="match status" value="1"/>
</dbReference>
<dbReference type="CDD" id="cd03225">
    <property type="entry name" value="ABC_cobalt_CbiO_domain1"/>
    <property type="match status" value="1"/>
</dbReference>
<dbReference type="GO" id="GO:0016887">
    <property type="term" value="F:ATP hydrolysis activity"/>
    <property type="evidence" value="ECO:0007669"/>
    <property type="project" value="InterPro"/>
</dbReference>
<comment type="subunit">
    <text evidence="8">Forms a stable energy-coupling factor (ECF) transporter complex composed of 2 membrane-embedded substrate-binding proteins (S component), 2 ATP-binding proteins (A component) and 2 transmembrane proteins (T component).</text>
</comment>
<dbReference type="InterPro" id="IPR003439">
    <property type="entry name" value="ABC_transporter-like_ATP-bd"/>
</dbReference>
<dbReference type="STRING" id="306540.SAMN05421839_1263"/>
<keyword evidence="13" id="KW-1185">Reference proteome</keyword>
<dbReference type="SMART" id="SM00382">
    <property type="entry name" value="AAA"/>
    <property type="match status" value="1"/>
</dbReference>
<dbReference type="GO" id="GO:0015087">
    <property type="term" value="F:cobalt ion transmembrane transporter activity"/>
    <property type="evidence" value="ECO:0007669"/>
    <property type="project" value="UniProtKB-ARBA"/>
</dbReference>
<protein>
    <recommendedName>
        <fullName evidence="8">Energy-coupling factor transporter ATP-binding protein EcfA2</fullName>
        <ecNumber evidence="8">7.-.-.-</ecNumber>
    </recommendedName>
</protein>
<dbReference type="GO" id="GO:0043190">
    <property type="term" value="C:ATP-binding cassette (ABC) transporter complex"/>
    <property type="evidence" value="ECO:0007669"/>
    <property type="project" value="TreeGrafter"/>
</dbReference>
<dbReference type="InterPro" id="IPR015856">
    <property type="entry name" value="ABC_transpr_CbiO/EcfA_su"/>
</dbReference>
<evidence type="ECO:0000259" key="9">
    <source>
        <dbReference type="PROSITE" id="PS50893"/>
    </source>
</evidence>
<dbReference type="EMBL" id="FOXC01000026">
    <property type="protein sequence ID" value="SFP52529.1"/>
    <property type="molecule type" value="Genomic_DNA"/>
</dbReference>
<dbReference type="PROSITE" id="PS50893">
    <property type="entry name" value="ABC_TRANSPORTER_2"/>
    <property type="match status" value="1"/>
</dbReference>
<keyword evidence="3 8" id="KW-1003">Cell membrane</keyword>
<dbReference type="InterPro" id="IPR017871">
    <property type="entry name" value="ABC_transporter-like_CS"/>
</dbReference>
<name>A0A1I5R200_9BACI</name>
<reference evidence="10 13" key="2">
    <citation type="submission" date="2019-07" db="EMBL/GenBank/DDBJ databases">
        <title>Whole genome shotgun sequence of Halolactibacillus halophilus NBRC 100868.</title>
        <authorList>
            <person name="Hosoyama A."/>
            <person name="Uohara A."/>
            <person name="Ohji S."/>
            <person name="Ichikawa N."/>
        </authorList>
    </citation>
    <scope>NUCLEOTIDE SEQUENCE [LARGE SCALE GENOMIC DNA]</scope>
    <source>
        <strain evidence="10 13">NBRC 100868</strain>
    </source>
</reference>
<dbReference type="RefSeq" id="WP_089832685.1">
    <property type="nucleotide sequence ID" value="NZ_BJWI01000030.1"/>
</dbReference>
<evidence type="ECO:0000256" key="7">
    <source>
        <dbReference type="ARBA" id="ARBA00023136"/>
    </source>
</evidence>
<dbReference type="GO" id="GO:0042626">
    <property type="term" value="F:ATPase-coupled transmembrane transporter activity"/>
    <property type="evidence" value="ECO:0007669"/>
    <property type="project" value="TreeGrafter"/>
</dbReference>
<keyword evidence="4 8" id="KW-0547">Nucleotide-binding</keyword>
<evidence type="ECO:0000256" key="3">
    <source>
        <dbReference type="ARBA" id="ARBA00022475"/>
    </source>
</evidence>
<evidence type="ECO:0000256" key="8">
    <source>
        <dbReference type="RuleBase" id="RU365104"/>
    </source>
</evidence>
<dbReference type="Proteomes" id="UP000242243">
    <property type="component" value="Unassembled WGS sequence"/>
</dbReference>
<evidence type="ECO:0000313" key="11">
    <source>
        <dbReference type="EMBL" id="SFP52529.1"/>
    </source>
</evidence>
<dbReference type="NCBIfam" id="TIGR04521">
    <property type="entry name" value="ECF_ATPase_2"/>
    <property type="match status" value="1"/>
</dbReference>
<dbReference type="FunFam" id="3.40.50.300:FF:000224">
    <property type="entry name" value="Energy-coupling factor transporter ATP-binding protein EcfA"/>
    <property type="match status" value="1"/>
</dbReference>
<proteinExistence type="inferred from homology"/>
<keyword evidence="5 8" id="KW-0067">ATP-binding</keyword>
<dbReference type="PROSITE" id="PS00211">
    <property type="entry name" value="ABC_TRANSPORTER_1"/>
    <property type="match status" value="1"/>
</dbReference>
<gene>
    <name evidence="10" type="primary">ecfA2</name>
    <name evidence="10" type="ORF">HHA03_18010</name>
    <name evidence="11" type="ORF">SAMN05421839_1263</name>
</gene>
<dbReference type="PANTHER" id="PTHR43553:SF27">
    <property type="entry name" value="ENERGY-COUPLING FACTOR TRANSPORTER ATP-BINDING PROTEIN ECFA2"/>
    <property type="match status" value="1"/>
</dbReference>
<dbReference type="AlphaFoldDB" id="A0A1I5R200"/>
<evidence type="ECO:0000256" key="2">
    <source>
        <dbReference type="ARBA" id="ARBA00022448"/>
    </source>
</evidence>
<evidence type="ECO:0000256" key="5">
    <source>
        <dbReference type="ARBA" id="ARBA00022840"/>
    </source>
</evidence>